<protein>
    <submittedName>
        <fullName evidence="2">FRG domain protein</fullName>
    </submittedName>
</protein>
<dbReference type="RefSeq" id="WP_013556176.1">
    <property type="nucleotide sequence ID" value="NC_014958.1"/>
</dbReference>
<accession>E8U6I2</accession>
<dbReference type="EMBL" id="CP002454">
    <property type="protein sequence ID" value="ADV66671.1"/>
    <property type="molecule type" value="Genomic_DNA"/>
</dbReference>
<dbReference type="OrthoDB" id="9816036at2"/>
<evidence type="ECO:0000313" key="2">
    <source>
        <dbReference type="EMBL" id="ADV66671.1"/>
    </source>
</evidence>
<evidence type="ECO:0000259" key="1">
    <source>
        <dbReference type="SMART" id="SM00901"/>
    </source>
</evidence>
<proteinExistence type="predicted"/>
<dbReference type="SMART" id="SM00901">
    <property type="entry name" value="FRG"/>
    <property type="match status" value="1"/>
</dbReference>
<gene>
    <name evidence="2" type="ordered locus">Deima_1018</name>
</gene>
<keyword evidence="3" id="KW-1185">Reference proteome</keyword>
<dbReference type="Proteomes" id="UP000008635">
    <property type="component" value="Chromosome"/>
</dbReference>
<dbReference type="Pfam" id="PF08867">
    <property type="entry name" value="FRG"/>
    <property type="match status" value="1"/>
</dbReference>
<sequence length="286" mass="31869">MGIKEHTCESWLHLLELLYADTWNPALRRHRSPYVFRGVSSAAHGLRTSLQGLAGGGDAHALELHLLRNFRKYARRTVNEDDSSWHWLAVGQHYGLPTRLLDFSYSPLVALHFMTRDPSTFDRDGAVWMVNLARTNASLPEPLRDALEQEGSSVFTTDLLGSVTRQAPAPTARALNSDARTLDVLGRLSADPYLLFLEPPSIDERIAQQFALFSLPSDPALDMEALLAQQPDAAVKVIVPARLKWQVRDHLDQANVNERTLFPGLGGLAQWLRVYYTTPPEEAGPG</sequence>
<organism evidence="2 3">
    <name type="scientific">Deinococcus maricopensis (strain DSM 21211 / LMG 22137 / NRRL B-23946 / LB-34)</name>
    <dbReference type="NCBI Taxonomy" id="709986"/>
    <lineage>
        <taxon>Bacteria</taxon>
        <taxon>Thermotogati</taxon>
        <taxon>Deinococcota</taxon>
        <taxon>Deinococci</taxon>
        <taxon>Deinococcales</taxon>
        <taxon>Deinococcaceae</taxon>
        <taxon>Deinococcus</taxon>
    </lineage>
</organism>
<evidence type="ECO:0000313" key="3">
    <source>
        <dbReference type="Proteomes" id="UP000008635"/>
    </source>
</evidence>
<dbReference type="STRING" id="709986.Deima_1018"/>
<reference evidence="3" key="2">
    <citation type="submission" date="2011-01" db="EMBL/GenBank/DDBJ databases">
        <title>The complete genome of Deinococcus maricopensis DSM 21211.</title>
        <authorList>
            <consortium name="US DOE Joint Genome Institute (JGI-PGF)"/>
            <person name="Lucas S."/>
            <person name="Copeland A."/>
            <person name="Lapidus A."/>
            <person name="Goodwin L."/>
            <person name="Pitluck S."/>
            <person name="Kyrpides N."/>
            <person name="Mavromatis K."/>
            <person name="Pagani I."/>
            <person name="Ivanova N."/>
            <person name="Ovchinnikova G."/>
            <person name="Zeytun A."/>
            <person name="Detter J.C."/>
            <person name="Han C."/>
            <person name="Land M."/>
            <person name="Hauser L."/>
            <person name="Markowitz V."/>
            <person name="Cheng J.-F."/>
            <person name="Hugenholtz P."/>
            <person name="Woyke T."/>
            <person name="Wu D."/>
            <person name="Pukall R."/>
            <person name="Gehrich-Schroeter G."/>
            <person name="Brambilla E."/>
            <person name="Klenk H.-P."/>
            <person name="Eisen J.A."/>
        </authorList>
    </citation>
    <scope>NUCLEOTIDE SEQUENCE [LARGE SCALE GENOMIC DNA]</scope>
    <source>
        <strain evidence="3">DSM 21211 / LMG 22137 / NRRL B-23946 / LB-34</strain>
    </source>
</reference>
<dbReference type="KEGG" id="dmr:Deima_1018"/>
<dbReference type="AlphaFoldDB" id="E8U6I2"/>
<dbReference type="InterPro" id="IPR014966">
    <property type="entry name" value="FRG-dom"/>
</dbReference>
<dbReference type="HOGENOM" id="CLU_050026_3_1_0"/>
<name>E8U6I2_DEIML</name>
<dbReference type="eggNOG" id="ENOG502Z9DH">
    <property type="taxonomic scope" value="Bacteria"/>
</dbReference>
<feature type="domain" description="FRG" evidence="1">
    <location>
        <begin position="30"/>
        <end position="128"/>
    </location>
</feature>
<reference evidence="2 3" key="1">
    <citation type="journal article" date="2011" name="Stand. Genomic Sci.">
        <title>Complete genome sequence of Deinococcus maricopensis type strain (LB-34).</title>
        <authorList>
            <person name="Pukall R."/>
            <person name="Zeytun A."/>
            <person name="Lucas S."/>
            <person name="Lapidus A."/>
            <person name="Hammon N."/>
            <person name="Deshpande S."/>
            <person name="Nolan M."/>
            <person name="Cheng J.F."/>
            <person name="Pitluck S."/>
            <person name="Liolios K."/>
            <person name="Pagani I."/>
            <person name="Mikhailova N."/>
            <person name="Ivanova N."/>
            <person name="Mavromatis K."/>
            <person name="Pati A."/>
            <person name="Tapia R."/>
            <person name="Han C."/>
            <person name="Goodwin L."/>
            <person name="Chen A."/>
            <person name="Palaniappan K."/>
            <person name="Land M."/>
            <person name="Hauser L."/>
            <person name="Chang Y.J."/>
            <person name="Jeffries C.D."/>
            <person name="Brambilla E.M."/>
            <person name="Rohde M."/>
            <person name="Goker M."/>
            <person name="Detter J.C."/>
            <person name="Woyke T."/>
            <person name="Bristow J."/>
            <person name="Eisen J.A."/>
            <person name="Markowitz V."/>
            <person name="Hugenholtz P."/>
            <person name="Kyrpides N.C."/>
            <person name="Klenk H.P."/>
        </authorList>
    </citation>
    <scope>NUCLEOTIDE SEQUENCE [LARGE SCALE GENOMIC DNA]</scope>
    <source>
        <strain evidence="3">DSM 21211 / LMG 22137 / NRRL B-23946 / LB-34</strain>
    </source>
</reference>